<sequence>MPDRPVLVIQHTPVCPPGRVGDWLTEAGCALDVRRPYAGETQPVDLSGHAGLVVLGGEMGAYDDDIAPWLPATRTLLARAVVEAVPALGICLGHQLLAVATGGRVARSTSGQQGGTLPVGLLPAAADDQLFGTVPAGAVATHWNNDLVVELPAGAVELARTPAGVQALRLRETAWGVQFHPEVDPAIVRPWAATDVGAGQLSPERAATWLAEVDRDDAALVAAWRPFVRRFAALLPAR</sequence>
<dbReference type="SUPFAM" id="SSF52317">
    <property type="entry name" value="Class I glutamine amidotransferase-like"/>
    <property type="match status" value="1"/>
</dbReference>
<dbReference type="Pfam" id="PF00117">
    <property type="entry name" value="GATase"/>
    <property type="match status" value="1"/>
</dbReference>
<keyword evidence="3" id="KW-1185">Reference proteome</keyword>
<gene>
    <name evidence="2" type="ORF">GCM10022204_39030</name>
</gene>
<keyword evidence="2" id="KW-0315">Glutamine amidotransferase</keyword>
<evidence type="ECO:0000313" key="3">
    <source>
        <dbReference type="Proteomes" id="UP001500051"/>
    </source>
</evidence>
<dbReference type="EMBL" id="BAAAYX010000020">
    <property type="protein sequence ID" value="GAA3715665.1"/>
    <property type="molecule type" value="Genomic_DNA"/>
</dbReference>
<dbReference type="PRINTS" id="PR00099">
    <property type="entry name" value="CPSGATASE"/>
</dbReference>
<accession>A0ABP7EAT4</accession>
<dbReference type="PANTHER" id="PTHR42695">
    <property type="entry name" value="GLUTAMINE AMIDOTRANSFERASE YLR126C-RELATED"/>
    <property type="match status" value="1"/>
</dbReference>
<proteinExistence type="predicted"/>
<dbReference type="RefSeq" id="WP_344814132.1">
    <property type="nucleotide sequence ID" value="NZ_BAAAYX010000020.1"/>
</dbReference>
<dbReference type="PROSITE" id="PS51273">
    <property type="entry name" value="GATASE_TYPE_1"/>
    <property type="match status" value="1"/>
</dbReference>
<dbReference type="PANTHER" id="PTHR42695:SF5">
    <property type="entry name" value="GLUTAMINE AMIDOTRANSFERASE YLR126C-RELATED"/>
    <property type="match status" value="1"/>
</dbReference>
<evidence type="ECO:0000313" key="2">
    <source>
        <dbReference type="EMBL" id="GAA3715665.1"/>
    </source>
</evidence>
<feature type="domain" description="Glutamine amidotransferase" evidence="1">
    <location>
        <begin position="25"/>
        <end position="185"/>
    </location>
</feature>
<dbReference type="InterPro" id="IPR044992">
    <property type="entry name" value="ChyE-like"/>
</dbReference>
<evidence type="ECO:0000259" key="1">
    <source>
        <dbReference type="Pfam" id="PF00117"/>
    </source>
</evidence>
<dbReference type="CDD" id="cd01741">
    <property type="entry name" value="GATase1_1"/>
    <property type="match status" value="1"/>
</dbReference>
<comment type="caution">
    <text evidence="2">The sequence shown here is derived from an EMBL/GenBank/DDBJ whole genome shotgun (WGS) entry which is preliminary data.</text>
</comment>
<reference evidence="3" key="1">
    <citation type="journal article" date="2019" name="Int. J. Syst. Evol. Microbiol.">
        <title>The Global Catalogue of Microorganisms (GCM) 10K type strain sequencing project: providing services to taxonomists for standard genome sequencing and annotation.</title>
        <authorList>
            <consortium name="The Broad Institute Genomics Platform"/>
            <consortium name="The Broad Institute Genome Sequencing Center for Infectious Disease"/>
            <person name="Wu L."/>
            <person name="Ma J."/>
        </authorList>
    </citation>
    <scope>NUCLEOTIDE SEQUENCE [LARGE SCALE GENOMIC DNA]</scope>
    <source>
        <strain evidence="3">JCM 16548</strain>
    </source>
</reference>
<dbReference type="InterPro" id="IPR029062">
    <property type="entry name" value="Class_I_gatase-like"/>
</dbReference>
<dbReference type="Gene3D" id="3.40.50.880">
    <property type="match status" value="1"/>
</dbReference>
<organism evidence="2 3">
    <name type="scientific">Microlunatus aurantiacus</name>
    <dbReference type="NCBI Taxonomy" id="446786"/>
    <lineage>
        <taxon>Bacteria</taxon>
        <taxon>Bacillati</taxon>
        <taxon>Actinomycetota</taxon>
        <taxon>Actinomycetes</taxon>
        <taxon>Propionibacteriales</taxon>
        <taxon>Propionibacteriaceae</taxon>
        <taxon>Microlunatus</taxon>
    </lineage>
</organism>
<name>A0ABP7EAT4_9ACTN</name>
<protein>
    <submittedName>
        <fullName evidence="2">Type 1 glutamine amidotransferase</fullName>
    </submittedName>
</protein>
<dbReference type="Proteomes" id="UP001500051">
    <property type="component" value="Unassembled WGS sequence"/>
</dbReference>
<dbReference type="InterPro" id="IPR017926">
    <property type="entry name" value="GATASE"/>
</dbReference>